<evidence type="ECO:0000313" key="1">
    <source>
        <dbReference type="EMBL" id="TWX65166.1"/>
    </source>
</evidence>
<organism evidence="1 2">
    <name type="scientific">Colwellia demingiae</name>
    <dbReference type="NCBI Taxonomy" id="89401"/>
    <lineage>
        <taxon>Bacteria</taxon>
        <taxon>Pseudomonadati</taxon>
        <taxon>Pseudomonadota</taxon>
        <taxon>Gammaproteobacteria</taxon>
        <taxon>Alteromonadales</taxon>
        <taxon>Colwelliaceae</taxon>
        <taxon>Colwellia</taxon>
    </lineage>
</organism>
<dbReference type="Proteomes" id="UP000321822">
    <property type="component" value="Unassembled WGS sequence"/>
</dbReference>
<proteinExistence type="predicted"/>
<dbReference type="RefSeq" id="WP_146790411.1">
    <property type="nucleotide sequence ID" value="NZ_VOLT01000011.1"/>
</dbReference>
<name>A0A5C6Q8B9_9GAMM</name>
<gene>
    <name evidence="1" type="ORF">ESZ36_17940</name>
</gene>
<keyword evidence="2" id="KW-1185">Reference proteome</keyword>
<protein>
    <submittedName>
        <fullName evidence="1">Uncharacterized protein</fullName>
    </submittedName>
</protein>
<dbReference type="AlphaFoldDB" id="A0A5C6Q8B9"/>
<reference evidence="1 2" key="1">
    <citation type="submission" date="2019-07" db="EMBL/GenBank/DDBJ databases">
        <title>Genomes of sea-ice associated Colwellia species.</title>
        <authorList>
            <person name="Bowman J.P."/>
        </authorList>
    </citation>
    <scope>NUCLEOTIDE SEQUENCE [LARGE SCALE GENOMIC DNA]</scope>
    <source>
        <strain evidence="1 2">ACAM 459</strain>
    </source>
</reference>
<dbReference type="OrthoDB" id="8910754at2"/>
<comment type="caution">
    <text evidence="1">The sequence shown here is derived from an EMBL/GenBank/DDBJ whole genome shotgun (WGS) entry which is preliminary data.</text>
</comment>
<accession>A0A5C6Q8B9</accession>
<dbReference type="EMBL" id="VOLT01000011">
    <property type="protein sequence ID" value="TWX65166.1"/>
    <property type="molecule type" value="Genomic_DNA"/>
</dbReference>
<evidence type="ECO:0000313" key="2">
    <source>
        <dbReference type="Proteomes" id="UP000321822"/>
    </source>
</evidence>
<sequence length="268" mass="30601">MSVFSIYKKESHLQRAMQLLDSENTTDHIYACLELRFCIEAIVYQKLLHGIKNIPSSIVETWQPHKAIKMLSEIDELAASDCKIEFNLAKTDVPPKDGWLLLGEQKIPPVKWLAKNYNKLGNFLHLVEPKKAQNEEQREIKKSILPIAIQLKQYVKGNIVLTINNIEINQCPVCEHDFAFATNKVKHGLTRKCSNFKCGALFTANVDKTSTKVTFTYKTYDVACQSCEEIIVIPEEKIRNLDKFSCSNCHSQYIPRGEYGFALLSNES</sequence>